<dbReference type="AlphaFoldDB" id="A0AAV3QJH5"/>
<gene>
    <name evidence="2" type="ORF">LIER_39547</name>
</gene>
<accession>A0AAV3QJH5</accession>
<dbReference type="EMBL" id="BAABME010021395">
    <property type="protein sequence ID" value="GAA0163187.1"/>
    <property type="molecule type" value="Genomic_DNA"/>
</dbReference>
<evidence type="ECO:0000313" key="3">
    <source>
        <dbReference type="Proteomes" id="UP001454036"/>
    </source>
</evidence>
<reference evidence="2 3" key="1">
    <citation type="submission" date="2024-01" db="EMBL/GenBank/DDBJ databases">
        <title>The complete chloroplast genome sequence of Lithospermum erythrorhizon: insights into the phylogenetic relationship among Boraginaceae species and the maternal lineages of purple gromwells.</title>
        <authorList>
            <person name="Okada T."/>
            <person name="Watanabe K."/>
        </authorList>
    </citation>
    <scope>NUCLEOTIDE SEQUENCE [LARGE SCALE GENOMIC DNA]</scope>
</reference>
<evidence type="ECO:0000313" key="2">
    <source>
        <dbReference type="EMBL" id="GAA0163187.1"/>
    </source>
</evidence>
<protein>
    <submittedName>
        <fullName evidence="2">Uncharacterized protein</fullName>
    </submittedName>
</protein>
<sequence length="110" mass="12456">MLKGYYDKVTRKEAQIKELHPVMDTSVERFKLSEEYRTLLKGDTATLLCNFCQKVSEDYPGISSHFTIFVIAPGKDYVVSLFEDLPEEDPPYSEDAFGSDSSEDVDGDES</sequence>
<dbReference type="Proteomes" id="UP001454036">
    <property type="component" value="Unassembled WGS sequence"/>
</dbReference>
<feature type="region of interest" description="Disordered" evidence="1">
    <location>
        <begin position="86"/>
        <end position="110"/>
    </location>
</feature>
<comment type="caution">
    <text evidence="2">The sequence shown here is derived from an EMBL/GenBank/DDBJ whole genome shotgun (WGS) entry which is preliminary data.</text>
</comment>
<feature type="compositionally biased region" description="Acidic residues" evidence="1">
    <location>
        <begin position="101"/>
        <end position="110"/>
    </location>
</feature>
<proteinExistence type="predicted"/>
<organism evidence="2 3">
    <name type="scientific">Lithospermum erythrorhizon</name>
    <name type="common">Purple gromwell</name>
    <name type="synonym">Lithospermum officinale var. erythrorhizon</name>
    <dbReference type="NCBI Taxonomy" id="34254"/>
    <lineage>
        <taxon>Eukaryota</taxon>
        <taxon>Viridiplantae</taxon>
        <taxon>Streptophyta</taxon>
        <taxon>Embryophyta</taxon>
        <taxon>Tracheophyta</taxon>
        <taxon>Spermatophyta</taxon>
        <taxon>Magnoliopsida</taxon>
        <taxon>eudicotyledons</taxon>
        <taxon>Gunneridae</taxon>
        <taxon>Pentapetalae</taxon>
        <taxon>asterids</taxon>
        <taxon>lamiids</taxon>
        <taxon>Boraginales</taxon>
        <taxon>Boraginaceae</taxon>
        <taxon>Boraginoideae</taxon>
        <taxon>Lithospermeae</taxon>
        <taxon>Lithospermum</taxon>
    </lineage>
</organism>
<keyword evidence="3" id="KW-1185">Reference proteome</keyword>
<name>A0AAV3QJH5_LITER</name>
<evidence type="ECO:0000256" key="1">
    <source>
        <dbReference type="SAM" id="MobiDB-lite"/>
    </source>
</evidence>